<keyword evidence="2" id="KW-0694">RNA-binding</keyword>
<feature type="region of interest" description="Disordered" evidence="3">
    <location>
        <begin position="90"/>
        <end position="124"/>
    </location>
</feature>
<name>A0A1Q3DE14_CEPFO</name>
<dbReference type="PROSITE" id="PS50084">
    <property type="entry name" value="KH_TYPE_1"/>
    <property type="match status" value="1"/>
</dbReference>
<dbReference type="SMART" id="SM00322">
    <property type="entry name" value="KH"/>
    <property type="match status" value="1"/>
</dbReference>
<sequence length="138" mass="14399">IKLSKFPSHGLHLFFLDTQQIQIPLSYADAVIGTAGANISYIRRASGATVTIQETRGVPGEMTVEISGTASQAQTAQQLIQNFMADAAGQQTQNAGPAEQGYNPYGGHSSMYASPPSNPGHAGHTGGYGSVYGSSYGY</sequence>
<proteinExistence type="predicted"/>
<dbReference type="AlphaFoldDB" id="A0A1Q3DE14"/>
<feature type="domain" description="K Homology" evidence="4">
    <location>
        <begin position="15"/>
        <end position="85"/>
    </location>
</feature>
<evidence type="ECO:0000313" key="5">
    <source>
        <dbReference type="EMBL" id="GAV90702.1"/>
    </source>
</evidence>
<organism evidence="5 6">
    <name type="scientific">Cephalotus follicularis</name>
    <name type="common">Albany pitcher plant</name>
    <dbReference type="NCBI Taxonomy" id="3775"/>
    <lineage>
        <taxon>Eukaryota</taxon>
        <taxon>Viridiplantae</taxon>
        <taxon>Streptophyta</taxon>
        <taxon>Embryophyta</taxon>
        <taxon>Tracheophyta</taxon>
        <taxon>Spermatophyta</taxon>
        <taxon>Magnoliopsida</taxon>
        <taxon>eudicotyledons</taxon>
        <taxon>Gunneridae</taxon>
        <taxon>Pentapetalae</taxon>
        <taxon>rosids</taxon>
        <taxon>fabids</taxon>
        <taxon>Oxalidales</taxon>
        <taxon>Cephalotaceae</taxon>
        <taxon>Cephalotus</taxon>
    </lineage>
</organism>
<evidence type="ECO:0000313" key="6">
    <source>
        <dbReference type="Proteomes" id="UP000187406"/>
    </source>
</evidence>
<reference evidence="6" key="1">
    <citation type="submission" date="2016-04" db="EMBL/GenBank/DDBJ databases">
        <title>Cephalotus genome sequencing.</title>
        <authorList>
            <person name="Fukushima K."/>
            <person name="Hasebe M."/>
            <person name="Fang X."/>
        </authorList>
    </citation>
    <scope>NUCLEOTIDE SEQUENCE [LARGE SCALE GENOMIC DNA]</scope>
    <source>
        <strain evidence="6">cv. St1</strain>
    </source>
</reference>
<dbReference type="CDD" id="cd22461">
    <property type="entry name" value="KH-I_PEPPER_like_rpt3"/>
    <property type="match status" value="1"/>
</dbReference>
<dbReference type="OrthoDB" id="442947at2759"/>
<keyword evidence="1" id="KW-0677">Repeat</keyword>
<dbReference type="STRING" id="3775.A0A1Q3DE14"/>
<dbReference type="PANTHER" id="PTHR10288">
    <property type="entry name" value="KH DOMAIN CONTAINING RNA BINDING PROTEIN"/>
    <property type="match status" value="1"/>
</dbReference>
<dbReference type="EMBL" id="BDDD01006510">
    <property type="protein sequence ID" value="GAV90702.1"/>
    <property type="molecule type" value="Genomic_DNA"/>
</dbReference>
<protein>
    <submittedName>
        <fullName evidence="5">KH_1 domain-containing protein</fullName>
    </submittedName>
</protein>
<dbReference type="Gene3D" id="3.30.1370.10">
    <property type="entry name" value="K Homology domain, type 1"/>
    <property type="match status" value="1"/>
</dbReference>
<feature type="non-terminal residue" evidence="5">
    <location>
        <position position="1"/>
    </location>
</feature>
<dbReference type="Pfam" id="PF00013">
    <property type="entry name" value="KH_1"/>
    <property type="match status" value="1"/>
</dbReference>
<dbReference type="GO" id="GO:0003723">
    <property type="term" value="F:RNA binding"/>
    <property type="evidence" value="ECO:0007669"/>
    <property type="project" value="UniProtKB-UniRule"/>
</dbReference>
<evidence type="ECO:0000256" key="1">
    <source>
        <dbReference type="ARBA" id="ARBA00022737"/>
    </source>
</evidence>
<accession>A0A1Q3DE14</accession>
<evidence type="ECO:0000259" key="4">
    <source>
        <dbReference type="SMART" id="SM00322"/>
    </source>
</evidence>
<dbReference type="Proteomes" id="UP000187406">
    <property type="component" value="Unassembled WGS sequence"/>
</dbReference>
<dbReference type="InterPro" id="IPR004088">
    <property type="entry name" value="KH_dom_type_1"/>
</dbReference>
<evidence type="ECO:0000256" key="3">
    <source>
        <dbReference type="SAM" id="MobiDB-lite"/>
    </source>
</evidence>
<gene>
    <name evidence="5" type="ORF">CFOL_v3_34108</name>
</gene>
<dbReference type="SUPFAM" id="SSF54791">
    <property type="entry name" value="Eukaryotic type KH-domain (KH-domain type I)"/>
    <property type="match status" value="1"/>
</dbReference>
<comment type="caution">
    <text evidence="5">The sequence shown here is derived from an EMBL/GenBank/DDBJ whole genome shotgun (WGS) entry which is preliminary data.</text>
</comment>
<evidence type="ECO:0000256" key="2">
    <source>
        <dbReference type="PROSITE-ProRule" id="PRU00117"/>
    </source>
</evidence>
<dbReference type="InterPro" id="IPR004087">
    <property type="entry name" value="KH_dom"/>
</dbReference>
<dbReference type="InterPro" id="IPR036612">
    <property type="entry name" value="KH_dom_type_1_sf"/>
</dbReference>
<dbReference type="InParanoid" id="A0A1Q3DE14"/>
<keyword evidence="6" id="KW-1185">Reference proteome</keyword>